<dbReference type="Proteomes" id="UP000249842">
    <property type="component" value="Unassembled WGS sequence"/>
</dbReference>
<comment type="caution">
    <text evidence="9">The sequence shown here is derived from an EMBL/GenBank/DDBJ whole genome shotgun (WGS) entry which is preliminary data.</text>
</comment>
<evidence type="ECO:0000256" key="8">
    <source>
        <dbReference type="SAM" id="Phobius"/>
    </source>
</evidence>
<dbReference type="GO" id="GO:0016758">
    <property type="term" value="F:hexosyltransferase activity"/>
    <property type="evidence" value="ECO:0007669"/>
    <property type="project" value="InterPro"/>
</dbReference>
<keyword evidence="10" id="KW-1185">Reference proteome</keyword>
<sequence>MVEVVAVPRRPAWFNARRARGYPWIYLIFFCLPVLAASWGLVGPHGVAADFGAFWAAGRLAWRDPVLAWDPQAVRALEGWMAGSSYAPFINPPPFLLFVAPLGLLPLAAARAVWFAATLGGYLAASRRLAPIALLAAFPVVLMNGVIGQSGLLTGALFIGGVIQLGKRPLLAGLLFGALIIKPQLAVLIPVALVAGGCWRAIGGAAVSSISLLAVSLALFGRESFEAFLRTSAVPLQILTDGQLAPKMQTVFAAVLTATGDLAAAAWAQLLATLIVAVIVFRSWRGDACLLAKGAVLAAATPFATPYLYGYDLVLWALPVAWLVREGARSGFLRGERPVIVAALLSPVVGAPLAALTDSVNLGPLVGLALLAVVLRRSGLERGAAYPSSRGPIPVQDVG</sequence>
<dbReference type="Pfam" id="PF09594">
    <property type="entry name" value="GT87"/>
    <property type="match status" value="1"/>
</dbReference>
<comment type="subcellular location">
    <subcellularLocation>
        <location evidence="1">Cell membrane</location>
        <topology evidence="1">Multi-pass membrane protein</topology>
    </subcellularLocation>
</comment>
<feature type="transmembrane region" description="Helical" evidence="8">
    <location>
        <begin position="171"/>
        <end position="194"/>
    </location>
</feature>
<evidence type="ECO:0000256" key="7">
    <source>
        <dbReference type="ARBA" id="ARBA00024033"/>
    </source>
</evidence>
<keyword evidence="6 8" id="KW-0472">Membrane</keyword>
<comment type="similarity">
    <text evidence="7">Belongs to the glycosyltransferase 87 family.</text>
</comment>
<feature type="transmembrane region" description="Helical" evidence="8">
    <location>
        <begin position="201"/>
        <end position="220"/>
    </location>
</feature>
<evidence type="ECO:0000256" key="4">
    <source>
        <dbReference type="ARBA" id="ARBA00022692"/>
    </source>
</evidence>
<keyword evidence="2" id="KW-1003">Cell membrane</keyword>
<evidence type="ECO:0000313" key="10">
    <source>
        <dbReference type="Proteomes" id="UP000249842"/>
    </source>
</evidence>
<evidence type="ECO:0000256" key="3">
    <source>
        <dbReference type="ARBA" id="ARBA00022679"/>
    </source>
</evidence>
<dbReference type="GO" id="GO:0005886">
    <property type="term" value="C:plasma membrane"/>
    <property type="evidence" value="ECO:0007669"/>
    <property type="project" value="UniProtKB-SubCell"/>
</dbReference>
<dbReference type="RefSeq" id="WP_111455778.1">
    <property type="nucleotide sequence ID" value="NZ_QFYP01000001.1"/>
</dbReference>
<dbReference type="InterPro" id="IPR018584">
    <property type="entry name" value="GT87"/>
</dbReference>
<evidence type="ECO:0000313" key="9">
    <source>
        <dbReference type="EMBL" id="RAK58498.1"/>
    </source>
</evidence>
<evidence type="ECO:0000256" key="1">
    <source>
        <dbReference type="ARBA" id="ARBA00004651"/>
    </source>
</evidence>
<feature type="transmembrane region" description="Helical" evidence="8">
    <location>
        <begin position="21"/>
        <end position="42"/>
    </location>
</feature>
<evidence type="ECO:0000256" key="5">
    <source>
        <dbReference type="ARBA" id="ARBA00022989"/>
    </source>
</evidence>
<dbReference type="EMBL" id="QFYP01000001">
    <property type="protein sequence ID" value="RAK58498.1"/>
    <property type="molecule type" value="Genomic_DNA"/>
</dbReference>
<feature type="transmembrane region" description="Helical" evidence="8">
    <location>
        <begin position="262"/>
        <end position="281"/>
    </location>
</feature>
<proteinExistence type="inferred from homology"/>
<name>A0A328B0E9_9CAUL</name>
<feature type="transmembrane region" description="Helical" evidence="8">
    <location>
        <begin position="353"/>
        <end position="375"/>
    </location>
</feature>
<dbReference type="AlphaFoldDB" id="A0A328B0E9"/>
<feature type="transmembrane region" description="Helical" evidence="8">
    <location>
        <begin position="288"/>
        <end position="309"/>
    </location>
</feature>
<keyword evidence="4 8" id="KW-0812">Transmembrane</keyword>
<feature type="transmembrane region" description="Helical" evidence="8">
    <location>
        <begin position="132"/>
        <end position="159"/>
    </location>
</feature>
<keyword evidence="3" id="KW-0808">Transferase</keyword>
<dbReference type="OrthoDB" id="7679563at2"/>
<protein>
    <recommendedName>
        <fullName evidence="11">DUF2029 domain-containing protein</fullName>
    </recommendedName>
</protein>
<evidence type="ECO:0008006" key="11">
    <source>
        <dbReference type="Google" id="ProtNLM"/>
    </source>
</evidence>
<feature type="transmembrane region" description="Helical" evidence="8">
    <location>
        <begin position="95"/>
        <end position="125"/>
    </location>
</feature>
<organism evidence="9 10">
    <name type="scientific">Phenylobacterium hankyongense</name>
    <dbReference type="NCBI Taxonomy" id="1813876"/>
    <lineage>
        <taxon>Bacteria</taxon>
        <taxon>Pseudomonadati</taxon>
        <taxon>Pseudomonadota</taxon>
        <taxon>Alphaproteobacteria</taxon>
        <taxon>Caulobacterales</taxon>
        <taxon>Caulobacteraceae</taxon>
        <taxon>Phenylobacterium</taxon>
    </lineage>
</organism>
<reference evidence="10" key="1">
    <citation type="submission" date="2018-05" db="EMBL/GenBank/DDBJ databases">
        <authorList>
            <person name="Li X."/>
        </authorList>
    </citation>
    <scope>NUCLEOTIDE SEQUENCE [LARGE SCALE GENOMIC DNA]</scope>
    <source>
        <strain evidence="10">HKS-05</strain>
    </source>
</reference>
<keyword evidence="5 8" id="KW-1133">Transmembrane helix</keyword>
<evidence type="ECO:0000256" key="6">
    <source>
        <dbReference type="ARBA" id="ARBA00023136"/>
    </source>
</evidence>
<accession>A0A328B0E9</accession>
<gene>
    <name evidence="9" type="ORF">DJ021_01130</name>
</gene>
<evidence type="ECO:0000256" key="2">
    <source>
        <dbReference type="ARBA" id="ARBA00022475"/>
    </source>
</evidence>